<dbReference type="PANTHER" id="PTHR48079">
    <property type="entry name" value="PROTEIN YEEZ"/>
    <property type="match status" value="1"/>
</dbReference>
<keyword evidence="3" id="KW-1185">Reference proteome</keyword>
<dbReference type="RefSeq" id="WP_079642825.1">
    <property type="nucleotide sequence ID" value="NZ_FUZF01000006.1"/>
</dbReference>
<dbReference type="InterPro" id="IPR051783">
    <property type="entry name" value="NAD(P)-dependent_oxidoreduct"/>
</dbReference>
<dbReference type="AlphaFoldDB" id="A0A1T5DAI3"/>
<dbReference type="STRING" id="1513896.SAMN05660841_01894"/>
<accession>A0A1T5DAI3</accession>
<dbReference type="EMBL" id="FUZF01000006">
    <property type="protein sequence ID" value="SKB68626.1"/>
    <property type="molecule type" value="Genomic_DNA"/>
</dbReference>
<dbReference type="PANTHER" id="PTHR48079:SF6">
    <property type="entry name" value="NAD(P)-BINDING DOMAIN-CONTAINING PROTEIN-RELATED"/>
    <property type="match status" value="1"/>
</dbReference>
<organism evidence="2 3">
    <name type="scientific">Sphingobacterium nematocida</name>
    <dbReference type="NCBI Taxonomy" id="1513896"/>
    <lineage>
        <taxon>Bacteria</taxon>
        <taxon>Pseudomonadati</taxon>
        <taxon>Bacteroidota</taxon>
        <taxon>Sphingobacteriia</taxon>
        <taxon>Sphingobacteriales</taxon>
        <taxon>Sphingobacteriaceae</taxon>
        <taxon>Sphingobacterium</taxon>
    </lineage>
</organism>
<feature type="domain" description="NAD-dependent epimerase/dehydratase" evidence="1">
    <location>
        <begin position="2"/>
        <end position="219"/>
    </location>
</feature>
<dbReference type="Pfam" id="PF01370">
    <property type="entry name" value="Epimerase"/>
    <property type="match status" value="1"/>
</dbReference>
<evidence type="ECO:0000313" key="3">
    <source>
        <dbReference type="Proteomes" id="UP000190150"/>
    </source>
</evidence>
<evidence type="ECO:0000313" key="2">
    <source>
        <dbReference type="EMBL" id="SKB68626.1"/>
    </source>
</evidence>
<dbReference type="Proteomes" id="UP000190150">
    <property type="component" value="Unassembled WGS sequence"/>
</dbReference>
<dbReference type="InterPro" id="IPR001509">
    <property type="entry name" value="Epimerase_deHydtase"/>
</dbReference>
<sequence length="321" mass="35496">MILVTGGTGFLGSTVIKRLVEKGNAVIALKRETSIIPESLKASSLIEWVDADITDYFALSDIFERVTQVYHCAAKISYQKDDAEHMLHVNVEGTRHIVNLSLERGARLLHVSSIAALGSNKLGRPVDEKDKWEYDIHMSNYSLSKYKSELEVWRGITEGLDAVIINPSVIMGASNTKSGSAVIFNLVHKGIKIYPPGSVGIVDVDDVAEIMLLLMDKKEITAERYVLNSENISNKQLLEQIASLLGKKAPTIAAKPFMLQIAWRAAKLIALVKGGRPALTEESARASAEKLMYSNDKIAKELNYSFKPLHKTLREIADTYL</sequence>
<dbReference type="Gene3D" id="3.40.50.720">
    <property type="entry name" value="NAD(P)-binding Rossmann-like Domain"/>
    <property type="match status" value="1"/>
</dbReference>
<proteinExistence type="predicted"/>
<gene>
    <name evidence="2" type="ORF">SAMN05660841_01894</name>
</gene>
<dbReference type="GO" id="GO:0005737">
    <property type="term" value="C:cytoplasm"/>
    <property type="evidence" value="ECO:0007669"/>
    <property type="project" value="TreeGrafter"/>
</dbReference>
<name>A0A1T5DAI3_9SPHI</name>
<dbReference type="InterPro" id="IPR036291">
    <property type="entry name" value="NAD(P)-bd_dom_sf"/>
</dbReference>
<dbReference type="GO" id="GO:0004029">
    <property type="term" value="F:aldehyde dehydrogenase (NAD+) activity"/>
    <property type="evidence" value="ECO:0007669"/>
    <property type="project" value="TreeGrafter"/>
</dbReference>
<dbReference type="OrthoDB" id="596910at2"/>
<evidence type="ECO:0000259" key="1">
    <source>
        <dbReference type="Pfam" id="PF01370"/>
    </source>
</evidence>
<reference evidence="3" key="1">
    <citation type="submission" date="2017-02" db="EMBL/GenBank/DDBJ databases">
        <authorList>
            <person name="Varghese N."/>
            <person name="Submissions S."/>
        </authorList>
    </citation>
    <scope>NUCLEOTIDE SEQUENCE [LARGE SCALE GENOMIC DNA]</scope>
    <source>
        <strain evidence="3">DSM 24091</strain>
    </source>
</reference>
<dbReference type="SUPFAM" id="SSF51735">
    <property type="entry name" value="NAD(P)-binding Rossmann-fold domains"/>
    <property type="match status" value="1"/>
</dbReference>
<protein>
    <submittedName>
        <fullName evidence="2">Nucleoside-diphosphate-sugar epimerase</fullName>
    </submittedName>
</protein>